<feature type="transmembrane region" description="Helical" evidence="1">
    <location>
        <begin position="76"/>
        <end position="93"/>
    </location>
</feature>
<dbReference type="OrthoDB" id="1630263at2"/>
<feature type="transmembrane region" description="Helical" evidence="1">
    <location>
        <begin position="35"/>
        <end position="56"/>
    </location>
</feature>
<dbReference type="RefSeq" id="WP_115310383.1">
    <property type="nucleotide sequence ID" value="NZ_UHIO01000001.1"/>
</dbReference>
<gene>
    <name evidence="2" type="ORF">NCTC12020_01223</name>
</gene>
<dbReference type="EMBL" id="UHIO01000001">
    <property type="protein sequence ID" value="SUP43569.1"/>
    <property type="molecule type" value="Genomic_DNA"/>
</dbReference>
<evidence type="ECO:0000256" key="1">
    <source>
        <dbReference type="SAM" id="Phobius"/>
    </source>
</evidence>
<evidence type="ECO:0008006" key="4">
    <source>
        <dbReference type="Google" id="ProtNLM"/>
    </source>
</evidence>
<organism evidence="2 3">
    <name type="scientific">Veillonella criceti</name>
    <dbReference type="NCBI Taxonomy" id="103891"/>
    <lineage>
        <taxon>Bacteria</taxon>
        <taxon>Bacillati</taxon>
        <taxon>Bacillota</taxon>
        <taxon>Negativicutes</taxon>
        <taxon>Veillonellales</taxon>
        <taxon>Veillonellaceae</taxon>
        <taxon>Veillonella</taxon>
    </lineage>
</organism>
<keyword evidence="1" id="KW-0472">Membrane</keyword>
<keyword evidence="1" id="KW-1133">Transmembrane helix</keyword>
<protein>
    <recommendedName>
        <fullName evidence="4">ATP synthase I chain</fullName>
    </recommendedName>
</protein>
<proteinExistence type="predicted"/>
<dbReference type="Proteomes" id="UP000255367">
    <property type="component" value="Unassembled WGS sequence"/>
</dbReference>
<name>A0A380NMK1_9FIRM</name>
<evidence type="ECO:0000313" key="2">
    <source>
        <dbReference type="EMBL" id="SUP43569.1"/>
    </source>
</evidence>
<keyword evidence="3" id="KW-1185">Reference proteome</keyword>
<sequence length="129" mass="15073">MADFVEFLKRMAAYLFFTTISIMLLLEVLDLERYILGWLWGCGINFLYLFILGLWIYRVRHKDIRVIEKATKAGSAVRLTLVAVGTILAAFLFENFPFVAYMIGLLAWRPLSIIERIRYNMQNGWNSLI</sequence>
<evidence type="ECO:0000313" key="3">
    <source>
        <dbReference type="Proteomes" id="UP000255367"/>
    </source>
</evidence>
<keyword evidence="1" id="KW-0812">Transmembrane</keyword>
<feature type="transmembrane region" description="Helical" evidence="1">
    <location>
        <begin position="12"/>
        <end position="29"/>
    </location>
</feature>
<dbReference type="AlphaFoldDB" id="A0A380NMK1"/>
<accession>A0A380NMK1</accession>
<reference evidence="2 3" key="1">
    <citation type="submission" date="2018-06" db="EMBL/GenBank/DDBJ databases">
        <authorList>
            <consortium name="Pathogen Informatics"/>
            <person name="Doyle S."/>
        </authorList>
    </citation>
    <scope>NUCLEOTIDE SEQUENCE [LARGE SCALE GENOMIC DNA]</scope>
    <source>
        <strain evidence="2 3">NCTC12020</strain>
    </source>
</reference>